<name>A0A060UN56_9PROT</name>
<protein>
    <submittedName>
        <fullName evidence="1">Uncharacterized protein</fullName>
    </submittedName>
</protein>
<reference evidence="1" key="2">
    <citation type="submission" date="2014-07" db="EMBL/GenBank/DDBJ databases">
        <title>Initial genome analysis of the psychrotolerant acidophile Acidithiobacillus ferrivorans CF27: insights into iron and sulfur oxidation pathways and into biofilm formation.</title>
        <authorList>
            <person name="Talla E."/>
            <person name="Hedrich S."/>
            <person name="Mangenot S."/>
            <person name="Ji B."/>
            <person name="Johnson D.B."/>
            <person name="Barbe V."/>
            <person name="Bonnefoy V."/>
        </authorList>
    </citation>
    <scope>NUCLEOTIDE SEQUENCE [LARGE SCALE GENOMIC DNA]</scope>
    <source>
        <strain evidence="1">CF27</strain>
    </source>
</reference>
<evidence type="ECO:0000313" key="1">
    <source>
        <dbReference type="EMBL" id="CDQ10057.1"/>
    </source>
</evidence>
<dbReference type="AlphaFoldDB" id="A0A060UN56"/>
<organism evidence="1">
    <name type="scientific">Acidithiobacillus ferrivorans</name>
    <dbReference type="NCBI Taxonomy" id="160808"/>
    <lineage>
        <taxon>Bacteria</taxon>
        <taxon>Pseudomonadati</taxon>
        <taxon>Pseudomonadota</taxon>
        <taxon>Acidithiobacillia</taxon>
        <taxon>Acidithiobacillales</taxon>
        <taxon>Acidithiobacillaceae</taxon>
        <taxon>Acidithiobacillus</taxon>
    </lineage>
</organism>
<accession>A0A060UN56</accession>
<proteinExistence type="predicted"/>
<comment type="caution">
    <text evidence="1">The sequence shown here is derived from an EMBL/GenBank/DDBJ whole genome shotgun (WGS) entry which is preliminary data.</text>
</comment>
<gene>
    <name evidence="1" type="ORF">AFERRI_40009</name>
</gene>
<sequence>MQSIAFIKAPPYQKLLKQTLRQIVAPAPGATICRIHNSTGPQHNRPSYAFVYHLFTMPWPFGR</sequence>
<reference evidence="1" key="1">
    <citation type="submission" date="2014-03" db="EMBL/GenBank/DDBJ databases">
        <authorList>
            <person name="Genoscope - CEA"/>
        </authorList>
    </citation>
    <scope>NUCLEOTIDE SEQUENCE [LARGE SCALE GENOMIC DNA]</scope>
    <source>
        <strain evidence="1">CF27</strain>
    </source>
</reference>
<dbReference type="EMBL" id="CCCS020000034">
    <property type="protein sequence ID" value="CDQ10057.1"/>
    <property type="molecule type" value="Genomic_DNA"/>
</dbReference>